<evidence type="ECO:0008006" key="4">
    <source>
        <dbReference type="Google" id="ProtNLM"/>
    </source>
</evidence>
<reference evidence="2" key="2">
    <citation type="submission" date="2020-09" db="EMBL/GenBank/DDBJ databases">
        <authorList>
            <person name="Sun Q."/>
            <person name="Kim S."/>
        </authorList>
    </citation>
    <scope>NUCLEOTIDE SEQUENCE</scope>
    <source>
        <strain evidence="2">KCTC 42097</strain>
    </source>
</reference>
<dbReference type="RefSeq" id="WP_189490686.1">
    <property type="nucleotide sequence ID" value="NZ_BMZO01000008.1"/>
</dbReference>
<keyword evidence="1" id="KW-1133">Transmembrane helix</keyword>
<feature type="transmembrane region" description="Helical" evidence="1">
    <location>
        <begin position="40"/>
        <end position="59"/>
    </location>
</feature>
<dbReference type="Pfam" id="PF09838">
    <property type="entry name" value="DUF2065"/>
    <property type="match status" value="1"/>
</dbReference>
<dbReference type="InterPro" id="IPR019201">
    <property type="entry name" value="DUF2065"/>
</dbReference>
<proteinExistence type="predicted"/>
<evidence type="ECO:0000313" key="2">
    <source>
        <dbReference type="EMBL" id="GHC75371.1"/>
    </source>
</evidence>
<dbReference type="AlphaFoldDB" id="A0A8J3DPZ3"/>
<gene>
    <name evidence="2" type="ORF">GCM10010136_25150</name>
</gene>
<dbReference type="EMBL" id="BMZO01000008">
    <property type="protein sequence ID" value="GHC75371.1"/>
    <property type="molecule type" value="Genomic_DNA"/>
</dbReference>
<keyword evidence="1" id="KW-0472">Membrane</keyword>
<keyword evidence="1" id="KW-0812">Transmembrane</keyword>
<comment type="caution">
    <text evidence="2">The sequence shown here is derived from an EMBL/GenBank/DDBJ whole genome shotgun (WGS) entry which is preliminary data.</text>
</comment>
<name>A0A8J3DPZ3_9HYPH</name>
<accession>A0A8J3DPZ3</accession>
<sequence>MKDLVTAIGLVLVFEGLVYGGFPTLAKKLAQEAAITPERLLRIGGLSAMVVGVLIVWFARG</sequence>
<reference evidence="2" key="1">
    <citation type="journal article" date="2014" name="Int. J. Syst. Evol. Microbiol.">
        <title>Complete genome sequence of Corynebacterium casei LMG S-19264T (=DSM 44701T), isolated from a smear-ripened cheese.</title>
        <authorList>
            <consortium name="US DOE Joint Genome Institute (JGI-PGF)"/>
            <person name="Walter F."/>
            <person name="Albersmeier A."/>
            <person name="Kalinowski J."/>
            <person name="Ruckert C."/>
        </authorList>
    </citation>
    <scope>NUCLEOTIDE SEQUENCE</scope>
    <source>
        <strain evidence="2">KCTC 42097</strain>
    </source>
</reference>
<protein>
    <recommendedName>
        <fullName evidence="4">DUF2065 domain-containing protein</fullName>
    </recommendedName>
</protein>
<organism evidence="2 3">
    <name type="scientific">Limoniibacter endophyticus</name>
    <dbReference type="NCBI Taxonomy" id="1565040"/>
    <lineage>
        <taxon>Bacteria</taxon>
        <taxon>Pseudomonadati</taxon>
        <taxon>Pseudomonadota</taxon>
        <taxon>Alphaproteobacteria</taxon>
        <taxon>Hyphomicrobiales</taxon>
        <taxon>Bartonellaceae</taxon>
        <taxon>Limoniibacter</taxon>
    </lineage>
</organism>
<evidence type="ECO:0000313" key="3">
    <source>
        <dbReference type="Proteomes" id="UP000641137"/>
    </source>
</evidence>
<evidence type="ECO:0000256" key="1">
    <source>
        <dbReference type="SAM" id="Phobius"/>
    </source>
</evidence>
<dbReference type="Proteomes" id="UP000641137">
    <property type="component" value="Unassembled WGS sequence"/>
</dbReference>
<keyword evidence="3" id="KW-1185">Reference proteome</keyword>